<reference evidence="3 4" key="1">
    <citation type="journal article" date="2012" name="J. Bacteriol.">
        <title>Complete Genome Sequence of Helicobacter cinaedi Type Strain ATCC BAA-847.</title>
        <authorList>
            <person name="Miyoshi-Akiyama T."/>
            <person name="Takeshita N."/>
            <person name="Ohmagari N."/>
            <person name="Kirikae T."/>
        </authorList>
    </citation>
    <scope>NUCLEOTIDE SEQUENCE [LARGE SCALE GENOMIC DNA]</scope>
    <source>
        <strain evidence="3 4">ATCC BAA-847</strain>
    </source>
</reference>
<dbReference type="InterPro" id="IPR052755">
    <property type="entry name" value="Lysozyme_Inhibitor_LprI"/>
</dbReference>
<feature type="domain" description="Lysozyme inhibitor LprI-like N-terminal" evidence="2">
    <location>
        <begin position="32"/>
        <end position="108"/>
    </location>
</feature>
<evidence type="ECO:0000256" key="1">
    <source>
        <dbReference type="SAM" id="SignalP"/>
    </source>
</evidence>
<dbReference type="PANTHER" id="PTHR37549:SF1">
    <property type="entry name" value="LIPOPROTEIN LPRI"/>
    <property type="match status" value="1"/>
</dbReference>
<dbReference type="Gene3D" id="1.20.1270.180">
    <property type="match status" value="1"/>
</dbReference>
<dbReference type="InterPro" id="IPR009739">
    <property type="entry name" value="LprI-like_N"/>
</dbReference>
<protein>
    <recommendedName>
        <fullName evidence="2">Lysozyme inhibitor LprI-like N-terminal domain-containing protein</fullName>
    </recommendedName>
</protein>
<gene>
    <name evidence="3" type="ORF">HCBAA847_1487</name>
</gene>
<evidence type="ECO:0000313" key="3">
    <source>
        <dbReference type="EMBL" id="BAM32717.1"/>
    </source>
</evidence>
<dbReference type="EMBL" id="AP012492">
    <property type="protein sequence ID" value="BAM32717.1"/>
    <property type="molecule type" value="Genomic_DNA"/>
</dbReference>
<evidence type="ECO:0000313" key="4">
    <source>
        <dbReference type="Proteomes" id="UP000006036"/>
    </source>
</evidence>
<evidence type="ECO:0000259" key="2">
    <source>
        <dbReference type="Pfam" id="PF07007"/>
    </source>
</evidence>
<keyword evidence="1" id="KW-0732">Signal</keyword>
<dbReference type="Pfam" id="PF07007">
    <property type="entry name" value="LprI"/>
    <property type="match status" value="1"/>
</dbReference>
<sequence>MQKILIVLGVFLMLSISVNAQSPQEAKPSFDCAKATTKVEKMICEDSSGELQNLDRQISQSYQDTKAKLDKNAKKALLDSQKSWLKTRERCESKECLKESLQSRIKELQSYTPHTSNAWLGTYSLQENLYTGSFTIQKCKNNTCEASYFALLHKSEFNDMHQCDISLKLQIKSQQEAIAYFDDEDFINCKIYIKKNPQGIVFTRDEKAFDSPDSFCSTMCGNQTIFEWGDMYKKEVQEWSGTYNFSENVDSQNIDLSKSRQQIFRFLDCNNEGCLAEYESLYKYATCEIRKDDRILSLKILSPKEAILRLKIKDGHNVEKICELTLQKTQKGFRVENPLNTIESCNTGLSIFESCGAGTNPDWTMEFIKEQ</sequence>
<feature type="signal peptide" evidence="1">
    <location>
        <begin position="1"/>
        <end position="20"/>
    </location>
</feature>
<dbReference type="GO" id="GO:0005576">
    <property type="term" value="C:extracellular region"/>
    <property type="evidence" value="ECO:0007669"/>
    <property type="project" value="TreeGrafter"/>
</dbReference>
<dbReference type="AlphaFoldDB" id="A0AAI8MJM9"/>
<feature type="chain" id="PRO_5042589071" description="Lysozyme inhibitor LprI-like N-terminal domain-containing protein" evidence="1">
    <location>
        <begin position="21"/>
        <end position="371"/>
    </location>
</feature>
<organism evidence="3 4">
    <name type="scientific">Helicobacter cinaedi CCUG 18818 = ATCC BAA-847</name>
    <dbReference type="NCBI Taxonomy" id="537971"/>
    <lineage>
        <taxon>Bacteria</taxon>
        <taxon>Pseudomonadati</taxon>
        <taxon>Campylobacterota</taxon>
        <taxon>Epsilonproteobacteria</taxon>
        <taxon>Campylobacterales</taxon>
        <taxon>Helicobacteraceae</taxon>
        <taxon>Helicobacter</taxon>
    </lineage>
</organism>
<name>A0AAI8MJM9_9HELI</name>
<proteinExistence type="predicted"/>
<accession>A0AAI8MJM9</accession>
<dbReference type="Proteomes" id="UP000006036">
    <property type="component" value="Chromosome 1"/>
</dbReference>
<dbReference type="RefSeq" id="WP_015453650.1">
    <property type="nucleotide sequence ID" value="NC_020555.1"/>
</dbReference>
<dbReference type="KEGG" id="hcb:HCBAA847_1487"/>
<dbReference type="PANTHER" id="PTHR37549">
    <property type="entry name" value="LIPOPROTEIN LPRI"/>
    <property type="match status" value="1"/>
</dbReference>